<keyword evidence="6" id="KW-0443">Lipid metabolism</keyword>
<dbReference type="EMBL" id="VJMJ01000101">
    <property type="protein sequence ID" value="KAF0735092.1"/>
    <property type="molecule type" value="Genomic_DNA"/>
</dbReference>
<evidence type="ECO:0000256" key="6">
    <source>
        <dbReference type="ARBA" id="ARBA00023098"/>
    </source>
</evidence>
<dbReference type="GO" id="GO:0006644">
    <property type="term" value="P:phospholipid metabolic process"/>
    <property type="evidence" value="ECO:0007669"/>
    <property type="project" value="InterPro"/>
</dbReference>
<dbReference type="GO" id="GO:0008374">
    <property type="term" value="F:O-acyltransferase activity"/>
    <property type="evidence" value="ECO:0007669"/>
    <property type="project" value="TreeGrafter"/>
</dbReference>
<protein>
    <recommendedName>
        <fullName evidence="12">Tafazzin family protein</fullName>
    </recommendedName>
</protein>
<evidence type="ECO:0000256" key="9">
    <source>
        <dbReference type="ARBA" id="ARBA00023315"/>
    </source>
</evidence>
<dbReference type="PRINTS" id="PR00979">
    <property type="entry name" value="TAFAZZIN"/>
</dbReference>
<keyword evidence="3" id="KW-0808">Transferase</keyword>
<evidence type="ECO:0000313" key="15">
    <source>
        <dbReference type="Proteomes" id="UP000481153"/>
    </source>
</evidence>
<dbReference type="VEuPathDB" id="FungiDB:AeMF1_017018"/>
<feature type="domain" description="Phospholipid/glycerol acyltransferase" evidence="13">
    <location>
        <begin position="102"/>
        <end position="238"/>
    </location>
</feature>
<evidence type="ECO:0000256" key="5">
    <source>
        <dbReference type="ARBA" id="ARBA00022792"/>
    </source>
</evidence>
<dbReference type="InterPro" id="IPR000872">
    <property type="entry name" value="Tafazzin"/>
</dbReference>
<accession>A0A6G0X5F7</accession>
<comment type="caution">
    <text evidence="14">The sequence shown here is derived from an EMBL/GenBank/DDBJ whole genome shotgun (WGS) entry which is preliminary data.</text>
</comment>
<evidence type="ECO:0000256" key="8">
    <source>
        <dbReference type="ARBA" id="ARBA00023136"/>
    </source>
</evidence>
<name>A0A6G0X5F7_9STRA</name>
<keyword evidence="4" id="KW-1000">Mitochondrion outer membrane</keyword>
<comment type="similarity">
    <text evidence="2 12">Belongs to the taffazin family.</text>
</comment>
<evidence type="ECO:0000256" key="11">
    <source>
        <dbReference type="ARBA" id="ARBA00047906"/>
    </source>
</evidence>
<evidence type="ECO:0000256" key="4">
    <source>
        <dbReference type="ARBA" id="ARBA00022787"/>
    </source>
</evidence>
<evidence type="ECO:0000259" key="13">
    <source>
        <dbReference type="SMART" id="SM00563"/>
    </source>
</evidence>
<keyword evidence="15" id="KW-1185">Reference proteome</keyword>
<keyword evidence="8" id="KW-0472">Membrane</keyword>
<dbReference type="PANTHER" id="PTHR12497:SF0">
    <property type="entry name" value="TAFAZZIN"/>
    <property type="match status" value="1"/>
</dbReference>
<keyword evidence="5" id="KW-0999">Mitochondrion inner membrane</keyword>
<organism evidence="14 15">
    <name type="scientific">Aphanomyces euteiches</name>
    <dbReference type="NCBI Taxonomy" id="100861"/>
    <lineage>
        <taxon>Eukaryota</taxon>
        <taxon>Sar</taxon>
        <taxon>Stramenopiles</taxon>
        <taxon>Oomycota</taxon>
        <taxon>Saprolegniomycetes</taxon>
        <taxon>Saprolegniales</taxon>
        <taxon>Verrucalvaceae</taxon>
        <taxon>Aphanomyces</taxon>
    </lineage>
</organism>
<evidence type="ECO:0000256" key="12">
    <source>
        <dbReference type="RuleBase" id="RU365062"/>
    </source>
</evidence>
<dbReference type="CDD" id="cd07989">
    <property type="entry name" value="LPLAT_AGPAT-like"/>
    <property type="match status" value="1"/>
</dbReference>
<reference evidence="14 15" key="1">
    <citation type="submission" date="2019-07" db="EMBL/GenBank/DDBJ databases">
        <title>Genomics analysis of Aphanomyces spp. identifies a new class of oomycete effector associated with host adaptation.</title>
        <authorList>
            <person name="Gaulin E."/>
        </authorList>
    </citation>
    <scope>NUCLEOTIDE SEQUENCE [LARGE SCALE GENOMIC DNA]</scope>
    <source>
        <strain evidence="14 15">ATCC 201684</strain>
    </source>
</reference>
<gene>
    <name evidence="14" type="ORF">Ae201684_008305</name>
</gene>
<evidence type="ECO:0000256" key="2">
    <source>
        <dbReference type="ARBA" id="ARBA00010524"/>
    </source>
</evidence>
<evidence type="ECO:0000256" key="3">
    <source>
        <dbReference type="ARBA" id="ARBA00022679"/>
    </source>
</evidence>
<keyword evidence="7" id="KW-0496">Mitochondrion</keyword>
<dbReference type="SUPFAM" id="SSF69593">
    <property type="entry name" value="Glycerol-3-phosphate (1)-acyltransferase"/>
    <property type="match status" value="1"/>
</dbReference>
<proteinExistence type="inferred from homology"/>
<dbReference type="PANTHER" id="PTHR12497">
    <property type="entry name" value="TAZ PROTEIN TAFAZZIN"/>
    <property type="match status" value="1"/>
</dbReference>
<evidence type="ECO:0000256" key="1">
    <source>
        <dbReference type="ARBA" id="ARBA00004137"/>
    </source>
</evidence>
<dbReference type="SMART" id="SM00563">
    <property type="entry name" value="PlsC"/>
    <property type="match status" value="1"/>
</dbReference>
<evidence type="ECO:0000256" key="10">
    <source>
        <dbReference type="ARBA" id="ARBA00024323"/>
    </source>
</evidence>
<evidence type="ECO:0000313" key="14">
    <source>
        <dbReference type="EMBL" id="KAF0735092.1"/>
    </source>
</evidence>
<dbReference type="GO" id="GO:0005743">
    <property type="term" value="C:mitochondrial inner membrane"/>
    <property type="evidence" value="ECO:0007669"/>
    <property type="project" value="UniProtKB-SubCell"/>
</dbReference>
<comment type="catalytic activity">
    <reaction evidence="11">
        <text>1'-[1,2-diacyl-sn-glycero-3-phospho],3'-[1-acyl-sn-glycero-3-phospho]-glycerol + a 1,2-diacyl-sn-glycero-3-phosphocholine = a cardiolipin + a 1-acyl-sn-glycero-3-phosphocholine</text>
        <dbReference type="Rhea" id="RHEA:33731"/>
        <dbReference type="ChEBI" id="CHEBI:57643"/>
        <dbReference type="ChEBI" id="CHEBI:58168"/>
        <dbReference type="ChEBI" id="CHEBI:62237"/>
        <dbReference type="ChEBI" id="CHEBI:64743"/>
    </reaction>
    <physiologicalReaction direction="left-to-right" evidence="11">
        <dbReference type="Rhea" id="RHEA:33732"/>
    </physiologicalReaction>
    <physiologicalReaction direction="right-to-left" evidence="11">
        <dbReference type="Rhea" id="RHEA:33733"/>
    </physiologicalReaction>
</comment>
<dbReference type="Proteomes" id="UP000481153">
    <property type="component" value="Unassembled WGS sequence"/>
</dbReference>
<dbReference type="GO" id="GO:0005741">
    <property type="term" value="C:mitochondrial outer membrane"/>
    <property type="evidence" value="ECO:0007669"/>
    <property type="project" value="UniProtKB-SubCell"/>
</dbReference>
<dbReference type="Pfam" id="PF01553">
    <property type="entry name" value="Acyltransferase"/>
    <property type="match status" value="1"/>
</dbReference>
<keyword evidence="9" id="KW-0012">Acyltransferase</keyword>
<evidence type="ECO:0000256" key="7">
    <source>
        <dbReference type="ARBA" id="ARBA00023128"/>
    </source>
</evidence>
<dbReference type="AlphaFoldDB" id="A0A6G0X5F7"/>
<dbReference type="InterPro" id="IPR002123">
    <property type="entry name" value="Plipid/glycerol_acylTrfase"/>
</dbReference>
<sequence>MAARRWIRAAGASATVAVGVSAGALYLDSPIADLDDEEFRNFRASHSGDRFPEFVYSAGRSMLFFPATLVAKVYLGKLNHFTSRNEETLEKWVLSRPDHRALITVTNHSSTVDDPAVLAAMLPWSCVRPHVCRWSLCSQEYCYQKGPLLSTIFYGAKTLPVKRGAGVDHPFLRDLFEKVQQGDWVHIFPEGKIVQGGALGGREGPTAKTIGRLKWGVGKLIARADITPVVVPIYHLGMDQVMPQTEHHKLKSIIPCIGKRVHVRVGDPIYFDDLFIKYKKDRRQGESGDGYTWESEEAEKALYSAITLRIEHALLALERKCHADLAQD</sequence>
<comment type="subcellular location">
    <subcellularLocation>
        <location evidence="1">Mitochondrion inner membrane</location>
        <topology evidence="1">Peripheral membrane protein</topology>
        <orientation evidence="1">Intermembrane side</orientation>
    </subcellularLocation>
    <subcellularLocation>
        <location evidence="10">Mitochondrion outer membrane</location>
        <topology evidence="10">Peripheral membrane protein</topology>
        <orientation evidence="10">Intermembrane side</orientation>
    </subcellularLocation>
</comment>